<accession>A0A9D2RK16</accession>
<dbReference type="PRINTS" id="PR00337">
    <property type="entry name" value="LEUILEVALBP"/>
</dbReference>
<dbReference type="PANTHER" id="PTHR30483">
    <property type="entry name" value="LEUCINE-SPECIFIC-BINDING PROTEIN"/>
    <property type="match status" value="1"/>
</dbReference>
<dbReference type="InterPro" id="IPR000709">
    <property type="entry name" value="Leu_Ile_Val-bd"/>
</dbReference>
<evidence type="ECO:0000256" key="2">
    <source>
        <dbReference type="ARBA" id="ARBA00022448"/>
    </source>
</evidence>
<protein>
    <submittedName>
        <fullName evidence="8">ABC transporter substrate-binding protein</fullName>
    </submittedName>
</protein>
<gene>
    <name evidence="8" type="ORF">H9716_00510</name>
</gene>
<feature type="chain" id="PRO_5039687438" evidence="6">
    <location>
        <begin position="23"/>
        <end position="414"/>
    </location>
</feature>
<dbReference type="Proteomes" id="UP000886804">
    <property type="component" value="Unassembled WGS sequence"/>
</dbReference>
<name>A0A9D2RK16_9FIRM</name>
<comment type="similarity">
    <text evidence="1">Belongs to the leucine-binding protein family.</text>
</comment>
<keyword evidence="2" id="KW-0813">Transport</keyword>
<evidence type="ECO:0000256" key="6">
    <source>
        <dbReference type="SAM" id="SignalP"/>
    </source>
</evidence>
<dbReference type="PANTHER" id="PTHR30483:SF6">
    <property type="entry name" value="PERIPLASMIC BINDING PROTEIN OF ABC TRANSPORTER FOR NATURAL AMINO ACIDS"/>
    <property type="match status" value="1"/>
</dbReference>
<reference evidence="8" key="1">
    <citation type="journal article" date="2021" name="PeerJ">
        <title>Extensive microbial diversity within the chicken gut microbiome revealed by metagenomics and culture.</title>
        <authorList>
            <person name="Gilroy R."/>
            <person name="Ravi A."/>
            <person name="Getino M."/>
            <person name="Pursley I."/>
            <person name="Horton D.L."/>
            <person name="Alikhan N.F."/>
            <person name="Baker D."/>
            <person name="Gharbi K."/>
            <person name="Hall N."/>
            <person name="Watson M."/>
            <person name="Adriaenssens E.M."/>
            <person name="Foster-Nyarko E."/>
            <person name="Jarju S."/>
            <person name="Secka A."/>
            <person name="Antonio M."/>
            <person name="Oren A."/>
            <person name="Chaudhuri R.R."/>
            <person name="La Ragione R."/>
            <person name="Hildebrand F."/>
            <person name="Pallen M.J."/>
        </authorList>
    </citation>
    <scope>NUCLEOTIDE SEQUENCE</scope>
    <source>
        <strain evidence="8">CHK188-4685</strain>
    </source>
</reference>
<dbReference type="InterPro" id="IPR028082">
    <property type="entry name" value="Peripla_BP_I"/>
</dbReference>
<dbReference type="AlphaFoldDB" id="A0A9D2RK16"/>
<evidence type="ECO:0000256" key="1">
    <source>
        <dbReference type="ARBA" id="ARBA00010062"/>
    </source>
</evidence>
<dbReference type="CDD" id="cd06347">
    <property type="entry name" value="PBP1_ABC_LivK_ligand_binding-like"/>
    <property type="match status" value="1"/>
</dbReference>
<organism evidence="8 9">
    <name type="scientific">Candidatus Enterocloster faecavium</name>
    <dbReference type="NCBI Taxonomy" id="2838560"/>
    <lineage>
        <taxon>Bacteria</taxon>
        <taxon>Bacillati</taxon>
        <taxon>Bacillota</taxon>
        <taxon>Clostridia</taxon>
        <taxon>Lachnospirales</taxon>
        <taxon>Lachnospiraceae</taxon>
        <taxon>Enterocloster</taxon>
    </lineage>
</organism>
<evidence type="ECO:0000259" key="7">
    <source>
        <dbReference type="Pfam" id="PF13458"/>
    </source>
</evidence>
<feature type="domain" description="Leucine-binding protein" evidence="7">
    <location>
        <begin position="66"/>
        <end position="399"/>
    </location>
</feature>
<comment type="caution">
    <text evidence="8">The sequence shown here is derived from an EMBL/GenBank/DDBJ whole genome shotgun (WGS) entry which is preliminary data.</text>
</comment>
<feature type="signal peptide" evidence="6">
    <location>
        <begin position="1"/>
        <end position="22"/>
    </location>
</feature>
<evidence type="ECO:0000313" key="8">
    <source>
        <dbReference type="EMBL" id="HJB06336.1"/>
    </source>
</evidence>
<evidence type="ECO:0000256" key="4">
    <source>
        <dbReference type="ARBA" id="ARBA00022970"/>
    </source>
</evidence>
<evidence type="ECO:0000256" key="5">
    <source>
        <dbReference type="SAM" id="MobiDB-lite"/>
    </source>
</evidence>
<feature type="compositionally biased region" description="Low complexity" evidence="5">
    <location>
        <begin position="26"/>
        <end position="41"/>
    </location>
</feature>
<dbReference type="EMBL" id="DWYS01000008">
    <property type="protein sequence ID" value="HJB06336.1"/>
    <property type="molecule type" value="Genomic_DNA"/>
</dbReference>
<dbReference type="InterPro" id="IPR051010">
    <property type="entry name" value="BCAA_transport"/>
</dbReference>
<dbReference type="Gene3D" id="3.40.50.2300">
    <property type="match status" value="2"/>
</dbReference>
<feature type="compositionally biased region" description="Acidic residues" evidence="5">
    <location>
        <begin position="42"/>
        <end position="51"/>
    </location>
</feature>
<dbReference type="PROSITE" id="PS51257">
    <property type="entry name" value="PROKAR_LIPOPROTEIN"/>
    <property type="match status" value="1"/>
</dbReference>
<dbReference type="GO" id="GO:0006865">
    <property type="term" value="P:amino acid transport"/>
    <property type="evidence" value="ECO:0007669"/>
    <property type="project" value="UniProtKB-KW"/>
</dbReference>
<dbReference type="SUPFAM" id="SSF53822">
    <property type="entry name" value="Periplasmic binding protein-like I"/>
    <property type="match status" value="1"/>
</dbReference>
<keyword evidence="3 6" id="KW-0732">Signal</keyword>
<evidence type="ECO:0000256" key="3">
    <source>
        <dbReference type="ARBA" id="ARBA00022729"/>
    </source>
</evidence>
<keyword evidence="4" id="KW-0029">Amino-acid transport</keyword>
<reference evidence="8" key="2">
    <citation type="submission" date="2021-04" db="EMBL/GenBank/DDBJ databases">
        <authorList>
            <person name="Gilroy R."/>
        </authorList>
    </citation>
    <scope>NUCLEOTIDE SEQUENCE</scope>
    <source>
        <strain evidence="8">CHK188-4685</strain>
    </source>
</reference>
<dbReference type="Pfam" id="PF13458">
    <property type="entry name" value="Peripla_BP_6"/>
    <property type="match status" value="1"/>
</dbReference>
<proteinExistence type="inferred from homology"/>
<sequence length="414" mass="43556">MKKRYLSLGLAAVMAFSLTACGGSGSSSSESSADSADTATEASEEAGDTEEAEKAGDSAAAEGATFKIGAIGPSTGAAAAYGIAVQNGADLAVKEINEAGGINGYQVEYNFQDDENDTEKAVSAYNTLKDWGMQMLVGTTTSNPCIAVVAETAIDNMFQITPSGSAVESISEPNAFRVCFSDPDQGRASAQYIGEHGLATKIGVIYDSSTEYSTGIYESFEEEAANQGLEIVAAGAFTADTNTDFTVQLTECRDAGAELVFLPIYYSEASTILKQANDMGYAPQFFGCDGMDGILTVENFDTSLAEGLMLLTPFSADEEGSQEFVAAYEEAYGMEPIQFAADAYDAVYAIKAAAEQADINPDMSVSDICEAMKTAMTEITIDGLTGEGMTWTEDGEPHKEPKAVKIVNGVYEMQ</sequence>
<feature type="region of interest" description="Disordered" evidence="5">
    <location>
        <begin position="21"/>
        <end position="59"/>
    </location>
</feature>
<evidence type="ECO:0000313" key="9">
    <source>
        <dbReference type="Proteomes" id="UP000886804"/>
    </source>
</evidence>
<dbReference type="InterPro" id="IPR028081">
    <property type="entry name" value="Leu-bd"/>
</dbReference>